<evidence type="ECO:0000256" key="3">
    <source>
        <dbReference type="ARBA" id="ARBA00022679"/>
    </source>
</evidence>
<dbReference type="CDD" id="cd00538">
    <property type="entry name" value="PA"/>
    <property type="match status" value="1"/>
</dbReference>
<keyword evidence="5" id="KW-0802">TPR repeat</keyword>
<evidence type="ECO:0000259" key="8">
    <source>
        <dbReference type="Pfam" id="PF13844"/>
    </source>
</evidence>
<dbReference type="SUPFAM" id="SSF53756">
    <property type="entry name" value="UDP-Glycosyltransferase/glycogen phosphorylase"/>
    <property type="match status" value="1"/>
</dbReference>
<reference evidence="9" key="1">
    <citation type="submission" date="2018-10" db="EMBL/GenBank/DDBJ databases">
        <title>Effector identification in a new, highly contiguous assembly of the strawberry crown rot pathogen Phytophthora cactorum.</title>
        <authorList>
            <person name="Armitage A.D."/>
            <person name="Nellist C.F."/>
            <person name="Bates H."/>
            <person name="Vickerstaff R.J."/>
            <person name="Harrison R.J."/>
        </authorList>
    </citation>
    <scope>NUCLEOTIDE SEQUENCE</scope>
    <source>
        <strain evidence="9">15-7</strain>
        <strain evidence="10">P421</strain>
    </source>
</reference>
<dbReference type="VEuPathDB" id="FungiDB:PC110_g16231"/>
<dbReference type="AlphaFoldDB" id="A0A8T1LHJ1"/>
<dbReference type="Gene3D" id="3.40.50.2000">
    <property type="entry name" value="Glycogen Phosphorylase B"/>
    <property type="match status" value="1"/>
</dbReference>
<proteinExistence type="predicted"/>
<evidence type="ECO:0000313" key="9">
    <source>
        <dbReference type="EMBL" id="KAG2860782.1"/>
    </source>
</evidence>
<dbReference type="GO" id="GO:0016757">
    <property type="term" value="F:glycosyltransferase activity"/>
    <property type="evidence" value="ECO:0007669"/>
    <property type="project" value="UniProtKB-KW"/>
</dbReference>
<dbReference type="EMBL" id="RCMG01000174">
    <property type="protein sequence ID" value="KAG2860782.1"/>
    <property type="molecule type" value="Genomic_DNA"/>
</dbReference>
<name>A0A8T1LHJ1_9STRA</name>
<evidence type="ECO:0000256" key="5">
    <source>
        <dbReference type="ARBA" id="ARBA00022803"/>
    </source>
</evidence>
<evidence type="ECO:0000313" key="11">
    <source>
        <dbReference type="Proteomes" id="UP000735874"/>
    </source>
</evidence>
<dbReference type="PANTHER" id="PTHR44835">
    <property type="entry name" value="UDP-N-ACETYLGLUCOSAMINE--PEPTIDE N-ACETYLGLUCOSAMINYLTRANSFERASE SPINDLY-RELATED"/>
    <property type="match status" value="1"/>
</dbReference>
<dbReference type="Proteomes" id="UP000735874">
    <property type="component" value="Unassembled WGS sequence"/>
</dbReference>
<comment type="caution">
    <text evidence="9">The sequence shown here is derived from an EMBL/GenBank/DDBJ whole genome shotgun (WGS) entry which is preliminary data.</text>
</comment>
<protein>
    <recommendedName>
        <fullName evidence="12">O-GlcNAc transferase C-terminal domain-containing protein</fullName>
    </recommendedName>
</protein>
<keyword evidence="4" id="KW-0677">Repeat</keyword>
<keyword evidence="3" id="KW-0808">Transferase</keyword>
<dbReference type="Pfam" id="PF02225">
    <property type="entry name" value="PA"/>
    <property type="match status" value="1"/>
</dbReference>
<evidence type="ECO:0000256" key="4">
    <source>
        <dbReference type="ARBA" id="ARBA00022737"/>
    </source>
</evidence>
<evidence type="ECO:0000313" key="10">
    <source>
        <dbReference type="EMBL" id="KAG3219257.1"/>
    </source>
</evidence>
<gene>
    <name evidence="9" type="ORF">PC113_g7756</name>
    <name evidence="10" type="ORF">PC129_g9949</name>
</gene>
<evidence type="ECO:0008006" key="12">
    <source>
        <dbReference type="Google" id="ProtNLM"/>
    </source>
</evidence>
<dbReference type="PANTHER" id="PTHR44835:SF1">
    <property type="entry name" value="PROTEIN O-GLCNAC TRANSFERASE"/>
    <property type="match status" value="1"/>
</dbReference>
<keyword evidence="2" id="KW-0328">Glycosyltransferase</keyword>
<feature type="domain" description="O-GlcNAc transferase C-terminal" evidence="8">
    <location>
        <begin position="789"/>
        <end position="954"/>
    </location>
</feature>
<sequence length="987" mass="110297">MISIAQILCCLLSVAALVVAATKQPTLPIGECVAQVSATSDNTATTSFSFRCQLAAFGAYLPDETKTMKMVLAPDDKMLGCSPLLEVSNQRRFSFESTAVIVRRGECSFLDKLVNVAATGAALMVLVNSEDALIPLSSLEYEHFTTAAVSVTQSDGERLLQMMKQRNELTGIDLKMETRSLVNQARSRLQFLVNINAPVVVYEEFKAVVEKLEPIVGTLDELLSTILTEEYKSRGTIQSEAKAKELVAFFSFSAQLLSKWSFTSEAVLHATVAAAVLQIQLWTNESQAASRKEHLLLQTAAQKLTESGYYSHSISLLQKISASPDTRTDTWMQCLLSFLKFLQGDVITGLSEATGCKTSELDAGVPSLKVAQEAFNRLIKLKRPTHDEECLELAAGVRNDTNLSQTCCYLAEDISEHAGSMSRQFSTEFTKELFHSLVMMGVFLDELGPFEESLRFFGYAARLCQGDKTTLELRQLLAVPIVFSSQNDMDIFVTELQSKLLIFTETLSKKQKWEERVVSPLGNADESNEAALSETGPVLRPETAAYLQYTITPPTMFIGYQGIDVLPIQQAINRLRSAVYPSLSSSFEPQNADRSEGNWSGDNHKRRRVGFISTWFRVHSVGKLLLGVVQNLDRTKFHVTIYHCVHFLRDADEITELFKRTADEFIELPESQDTAVTILRQAQLDIAIFPELGMDEWTVLLSHHRVAPIQCVFWGHPITTGNPNIDYFISSEHFVSGNFDEPAEQTQLNVQLKLSGYRRSSFSEQIVLFRGLSTIFTEPKPLTAEAKEITRSRLYLPSNRRLYKCPQTLMKLHPAFDEALAGILDRDDKATIVLLASNTQLVWMEKIRRRFRLRFGSNHRRVLFLPTLPFAEFQVLLTLADVVLDPFPFGGGVTTLDALHLGIPVVTLPAAQSVVHLAAGFLRYMNASDCIAESLDDYVELAVSVAKDHQDIRKRLLLHRSDIYQDVSTIADWNTFLDTVTTRASQH</sequence>
<accession>A0A8T1LHJ1</accession>
<evidence type="ECO:0000256" key="1">
    <source>
        <dbReference type="ARBA" id="ARBA00004922"/>
    </source>
</evidence>
<feature type="domain" description="PA" evidence="7">
    <location>
        <begin position="77"/>
        <end position="159"/>
    </location>
</feature>
<dbReference type="Proteomes" id="UP000760860">
    <property type="component" value="Unassembled WGS sequence"/>
</dbReference>
<evidence type="ECO:0000256" key="2">
    <source>
        <dbReference type="ARBA" id="ARBA00022676"/>
    </source>
</evidence>
<dbReference type="InterPro" id="IPR029489">
    <property type="entry name" value="OGT/SEC/SPY_C"/>
</dbReference>
<dbReference type="Gene3D" id="3.40.50.11380">
    <property type="match status" value="1"/>
</dbReference>
<comment type="pathway">
    <text evidence="1">Protein modification; protein glycosylation.</text>
</comment>
<feature type="signal peptide" evidence="6">
    <location>
        <begin position="1"/>
        <end position="20"/>
    </location>
</feature>
<dbReference type="InterPro" id="IPR051939">
    <property type="entry name" value="Glycosyltr_41/O-GlcNAc_trsf"/>
</dbReference>
<evidence type="ECO:0000259" key="7">
    <source>
        <dbReference type="Pfam" id="PF02225"/>
    </source>
</evidence>
<keyword evidence="6" id="KW-0732">Signal</keyword>
<dbReference type="EMBL" id="RCMV01000319">
    <property type="protein sequence ID" value="KAG3219257.1"/>
    <property type="molecule type" value="Genomic_DNA"/>
</dbReference>
<evidence type="ECO:0000256" key="6">
    <source>
        <dbReference type="SAM" id="SignalP"/>
    </source>
</evidence>
<dbReference type="InterPro" id="IPR003137">
    <property type="entry name" value="PA_domain"/>
</dbReference>
<feature type="chain" id="PRO_5040097137" description="O-GlcNAc transferase C-terminal domain-containing protein" evidence="6">
    <location>
        <begin position="21"/>
        <end position="987"/>
    </location>
</feature>
<dbReference type="Gene3D" id="3.50.30.30">
    <property type="match status" value="1"/>
</dbReference>
<organism evidence="9 11">
    <name type="scientific">Phytophthora cactorum</name>
    <dbReference type="NCBI Taxonomy" id="29920"/>
    <lineage>
        <taxon>Eukaryota</taxon>
        <taxon>Sar</taxon>
        <taxon>Stramenopiles</taxon>
        <taxon>Oomycota</taxon>
        <taxon>Peronosporomycetes</taxon>
        <taxon>Peronosporales</taxon>
        <taxon>Peronosporaceae</taxon>
        <taxon>Phytophthora</taxon>
    </lineage>
</organism>
<dbReference type="Pfam" id="PF13844">
    <property type="entry name" value="Glyco_transf_41"/>
    <property type="match status" value="1"/>
</dbReference>